<keyword evidence="3" id="KW-1185">Reference proteome</keyword>
<dbReference type="EMBL" id="LUGG01000013">
    <property type="protein sequence ID" value="OBZ70817.1"/>
    <property type="molecule type" value="Genomic_DNA"/>
</dbReference>
<accession>A0A1C7M2T8</accession>
<evidence type="ECO:0000313" key="2">
    <source>
        <dbReference type="EMBL" id="OBZ70817.1"/>
    </source>
</evidence>
<evidence type="ECO:0000313" key="3">
    <source>
        <dbReference type="Proteomes" id="UP000092993"/>
    </source>
</evidence>
<reference evidence="2 3" key="1">
    <citation type="submission" date="2016-03" db="EMBL/GenBank/DDBJ databases">
        <title>Whole genome sequencing of Grifola frondosa 9006-11.</title>
        <authorList>
            <person name="Min B."/>
            <person name="Park H."/>
            <person name="Kim J.-G."/>
            <person name="Cho H."/>
            <person name="Oh Y.-L."/>
            <person name="Kong W.-S."/>
            <person name="Choi I.-G."/>
        </authorList>
    </citation>
    <scope>NUCLEOTIDE SEQUENCE [LARGE SCALE GENOMIC DNA]</scope>
    <source>
        <strain evidence="2 3">9006-11</strain>
    </source>
</reference>
<protein>
    <submittedName>
        <fullName evidence="2">Uncharacterized protein</fullName>
    </submittedName>
</protein>
<organism evidence="2 3">
    <name type="scientific">Grifola frondosa</name>
    <name type="common">Maitake</name>
    <name type="synonym">Polyporus frondosus</name>
    <dbReference type="NCBI Taxonomy" id="5627"/>
    <lineage>
        <taxon>Eukaryota</taxon>
        <taxon>Fungi</taxon>
        <taxon>Dikarya</taxon>
        <taxon>Basidiomycota</taxon>
        <taxon>Agaricomycotina</taxon>
        <taxon>Agaricomycetes</taxon>
        <taxon>Polyporales</taxon>
        <taxon>Grifolaceae</taxon>
        <taxon>Grifola</taxon>
    </lineage>
</organism>
<feature type="signal peptide" evidence="1">
    <location>
        <begin position="1"/>
        <end position="21"/>
    </location>
</feature>
<dbReference type="AlphaFoldDB" id="A0A1C7M2T8"/>
<name>A0A1C7M2T8_GRIFR</name>
<sequence>MYNLRTLKLLRLPSLSLIVVLEVLEDAHVLDDPRTGLLCAQMANLEVPRTAPAVAYSMRGELHRRFSFQPVSDLDLSPIVNIVSSMHQIDAEVDNFISYFHNSAAVELIYPFLFAFHVSRVRRHFLPIDCQTRPSVFKSFWFLSICNHPNYIK</sequence>
<dbReference type="Proteomes" id="UP000092993">
    <property type="component" value="Unassembled WGS sequence"/>
</dbReference>
<feature type="chain" id="PRO_5008888897" evidence="1">
    <location>
        <begin position="22"/>
        <end position="153"/>
    </location>
</feature>
<keyword evidence="1" id="KW-0732">Signal</keyword>
<gene>
    <name evidence="2" type="ORF">A0H81_09472</name>
</gene>
<evidence type="ECO:0000256" key="1">
    <source>
        <dbReference type="SAM" id="SignalP"/>
    </source>
</evidence>
<comment type="caution">
    <text evidence="2">The sequence shown here is derived from an EMBL/GenBank/DDBJ whole genome shotgun (WGS) entry which is preliminary data.</text>
</comment>
<proteinExistence type="predicted"/>